<dbReference type="Pfam" id="PF13439">
    <property type="entry name" value="Glyco_transf_4"/>
    <property type="match status" value="1"/>
</dbReference>
<dbReference type="InParanoid" id="H1Z0C8"/>
<keyword evidence="3" id="KW-0808">Transferase</keyword>
<organism evidence="3 4">
    <name type="scientific">Methanoplanus limicola DSM 2279</name>
    <dbReference type="NCBI Taxonomy" id="937775"/>
    <lineage>
        <taxon>Archaea</taxon>
        <taxon>Methanobacteriati</taxon>
        <taxon>Methanobacteriota</taxon>
        <taxon>Stenosarchaea group</taxon>
        <taxon>Methanomicrobia</taxon>
        <taxon>Methanomicrobiales</taxon>
        <taxon>Methanomicrobiaceae</taxon>
        <taxon>Methanoplanus</taxon>
    </lineage>
</organism>
<dbReference type="InterPro" id="IPR001296">
    <property type="entry name" value="Glyco_trans_1"/>
</dbReference>
<keyword evidence="4" id="KW-1185">Reference proteome</keyword>
<sequence length="381" mass="43688">MKILQVIPFFSPMFGGPVTSTANISSELVKRGHDVTIICSDYMIDMEYLSKIRDCGIDVVVFSSKFNLGLYIFSPGIKVWLIKEIRKYDVIHMQQYRAYQNDATRKYAIKYGIPYIVQARGSVLPFFEKSIEKKIYDHIFGFRQLSDASKVIASTEIEKKQYMLMGVSENKICIVPNGIDINYANYLLPNSSFRERFGLSTDEKIILSLGRIHKIKGLEFLILAFYEISKSIENVKLIIAGPDEGELNNLKGLVDELELNTKVLFIGPQYGTDKIEAYCDSDLFVVSSKYESFGNTIIESLIYGTPVILTRECHISEEIYKEHCGYLVDYGNVIQLSEMIRYAIENPEVNLRMVANGRQYIRNHFSWDVIINKLEYIYGGK</sequence>
<feature type="domain" description="Glycosyltransferase subfamily 4-like N-terminal" evidence="2">
    <location>
        <begin position="14"/>
        <end position="182"/>
    </location>
</feature>
<dbReference type="STRING" id="937775.Metlim_0248"/>
<evidence type="ECO:0000259" key="1">
    <source>
        <dbReference type="Pfam" id="PF00534"/>
    </source>
</evidence>
<dbReference type="Pfam" id="PF00534">
    <property type="entry name" value="Glycos_transf_1"/>
    <property type="match status" value="1"/>
</dbReference>
<reference evidence="3 4" key="1">
    <citation type="submission" date="2011-10" db="EMBL/GenBank/DDBJ databases">
        <title>The Improved High-Quality Draft genome of Methanoplanus limicola DSM 2279.</title>
        <authorList>
            <consortium name="US DOE Joint Genome Institute (JGI-PGF)"/>
            <person name="Lucas S."/>
            <person name="Copeland A."/>
            <person name="Lapidus A."/>
            <person name="Glavina del Rio T."/>
            <person name="Dalin E."/>
            <person name="Tice H."/>
            <person name="Bruce D."/>
            <person name="Goodwin L."/>
            <person name="Pitluck S."/>
            <person name="Peters L."/>
            <person name="Mikhailova N."/>
            <person name="Lu M."/>
            <person name="Kyrpides N."/>
            <person name="Mavromatis K."/>
            <person name="Ivanova N."/>
            <person name="Markowitz V."/>
            <person name="Cheng J.-F."/>
            <person name="Hugenholtz P."/>
            <person name="Woyke T."/>
            <person name="Wu D."/>
            <person name="Wirth R."/>
            <person name="Brambilla E.-M."/>
            <person name="Klenk H.-P."/>
            <person name="Eisen J.A."/>
        </authorList>
    </citation>
    <scope>NUCLEOTIDE SEQUENCE [LARGE SCALE GENOMIC DNA]</scope>
    <source>
        <strain evidence="3 4">DSM 2279</strain>
    </source>
</reference>
<dbReference type="Gene3D" id="3.40.50.2000">
    <property type="entry name" value="Glycogen Phosphorylase B"/>
    <property type="match status" value="2"/>
</dbReference>
<gene>
    <name evidence="3" type="ORF">Metlim_0248</name>
</gene>
<feature type="domain" description="Glycosyl transferase family 1" evidence="1">
    <location>
        <begin position="193"/>
        <end position="359"/>
    </location>
</feature>
<dbReference type="OrthoDB" id="132546at2157"/>
<dbReference type="PANTHER" id="PTHR12526:SF634">
    <property type="entry name" value="BLL3361 PROTEIN"/>
    <property type="match status" value="1"/>
</dbReference>
<proteinExistence type="predicted"/>
<protein>
    <submittedName>
        <fullName evidence="3">Glycosyl transferase group 1</fullName>
    </submittedName>
</protein>
<evidence type="ECO:0000313" key="3">
    <source>
        <dbReference type="EMBL" id="EHQ34395.1"/>
    </source>
</evidence>
<name>H1Z0C8_9EURY</name>
<dbReference type="SUPFAM" id="SSF53756">
    <property type="entry name" value="UDP-Glycosyltransferase/glycogen phosphorylase"/>
    <property type="match status" value="1"/>
</dbReference>
<evidence type="ECO:0000259" key="2">
    <source>
        <dbReference type="Pfam" id="PF13439"/>
    </source>
</evidence>
<dbReference type="Proteomes" id="UP000005741">
    <property type="component" value="Chromosome"/>
</dbReference>
<dbReference type="AlphaFoldDB" id="H1Z0C8"/>
<dbReference type="InterPro" id="IPR028098">
    <property type="entry name" value="Glyco_trans_4-like_N"/>
</dbReference>
<dbReference type="HOGENOM" id="CLU_009583_2_1_2"/>
<dbReference type="PANTHER" id="PTHR12526">
    <property type="entry name" value="GLYCOSYLTRANSFERASE"/>
    <property type="match status" value="1"/>
</dbReference>
<dbReference type="FunCoup" id="H1Z0C8">
    <property type="interactions" value="71"/>
</dbReference>
<evidence type="ECO:0000313" key="4">
    <source>
        <dbReference type="Proteomes" id="UP000005741"/>
    </source>
</evidence>
<dbReference type="RefSeq" id="WP_004076035.1">
    <property type="nucleotide sequence ID" value="NZ_CM001436.1"/>
</dbReference>
<dbReference type="GO" id="GO:0016757">
    <property type="term" value="F:glycosyltransferase activity"/>
    <property type="evidence" value="ECO:0007669"/>
    <property type="project" value="InterPro"/>
</dbReference>
<dbReference type="EMBL" id="CM001436">
    <property type="protein sequence ID" value="EHQ34395.1"/>
    <property type="molecule type" value="Genomic_DNA"/>
</dbReference>
<accession>H1Z0C8</accession>